<keyword evidence="1" id="KW-0732">Signal</keyword>
<dbReference type="RefSeq" id="WP_350331930.1">
    <property type="nucleotide sequence ID" value="NZ_CP054719.1"/>
</dbReference>
<name>A0A7L9RV04_9PROT</name>
<feature type="signal peptide" evidence="1">
    <location>
        <begin position="1"/>
        <end position="22"/>
    </location>
</feature>
<reference evidence="2 3" key="1">
    <citation type="submission" date="2020-06" db="EMBL/GenBank/DDBJ databases">
        <title>The endosymbiont of the kinetoplastid Bodo saltans is a Paracaedibacter-like alpha-proteobacterium possessing a putative toxin-antitoxin system.</title>
        <authorList>
            <person name="Midha S."/>
            <person name="Rigden D.J."/>
            <person name="Siozios S."/>
            <person name="Hurst G.D.D."/>
            <person name="Jackson A.P."/>
        </authorList>
    </citation>
    <scope>NUCLEOTIDE SEQUENCE [LARGE SCALE GENOMIC DNA]</scope>
    <source>
        <strain evidence="2">Lake Konstanz</strain>
    </source>
</reference>
<evidence type="ECO:0000313" key="2">
    <source>
        <dbReference type="EMBL" id="QOL20382.1"/>
    </source>
</evidence>
<organism evidence="2 3">
    <name type="scientific">Candidatus Bodocaedibacter vickermanii</name>
    <dbReference type="NCBI Taxonomy" id="2741701"/>
    <lineage>
        <taxon>Bacteria</taxon>
        <taxon>Pseudomonadati</taxon>
        <taxon>Pseudomonadota</taxon>
        <taxon>Alphaproteobacteria</taxon>
        <taxon>Holosporales</taxon>
        <taxon>Candidatus Paracaedibacteraceae</taxon>
        <taxon>Candidatus Bodocaedibacter</taxon>
    </lineage>
</organism>
<gene>
    <name evidence="2" type="ORF">CPBP_01174</name>
</gene>
<proteinExistence type="predicted"/>
<sequence length="136" mass="15209">MNKIKTTIIATILIGLSPTYSATLLFNDAQTLSDSSHNLNAHAAAINKAKKESKTSSEFFEYLTTTPQVTITHAYNFNFAQWYLNDDINLVELLSLAIALTSLQYSADTQPINTIWTTPLIRYNLDFSKALLALFE</sequence>
<keyword evidence="3" id="KW-1185">Reference proteome</keyword>
<evidence type="ECO:0000256" key="1">
    <source>
        <dbReference type="SAM" id="SignalP"/>
    </source>
</evidence>
<accession>A0A7L9RV04</accession>
<feature type="chain" id="PRO_5032781041" evidence="1">
    <location>
        <begin position="23"/>
        <end position="136"/>
    </location>
</feature>
<dbReference type="KEGG" id="pbal:CPBP_01174"/>
<dbReference type="Proteomes" id="UP000594001">
    <property type="component" value="Chromosome"/>
</dbReference>
<evidence type="ECO:0000313" key="3">
    <source>
        <dbReference type="Proteomes" id="UP000594001"/>
    </source>
</evidence>
<dbReference type="EMBL" id="CP054719">
    <property type="protein sequence ID" value="QOL20382.1"/>
    <property type="molecule type" value="Genomic_DNA"/>
</dbReference>
<dbReference type="AlphaFoldDB" id="A0A7L9RV04"/>
<protein>
    <submittedName>
        <fullName evidence="2">Uncharacterized protein</fullName>
    </submittedName>
</protein>